<keyword evidence="4" id="KW-1185">Reference proteome</keyword>
<evidence type="ECO:0000256" key="1">
    <source>
        <dbReference type="SAM" id="MobiDB-lite"/>
    </source>
</evidence>
<gene>
    <name evidence="3" type="ORF">MTR67_002624</name>
</gene>
<evidence type="ECO:0000259" key="2">
    <source>
        <dbReference type="Pfam" id="PF24626"/>
    </source>
</evidence>
<organism evidence="3 4">
    <name type="scientific">Solanum verrucosum</name>
    <dbReference type="NCBI Taxonomy" id="315347"/>
    <lineage>
        <taxon>Eukaryota</taxon>
        <taxon>Viridiplantae</taxon>
        <taxon>Streptophyta</taxon>
        <taxon>Embryophyta</taxon>
        <taxon>Tracheophyta</taxon>
        <taxon>Spermatophyta</taxon>
        <taxon>Magnoliopsida</taxon>
        <taxon>eudicotyledons</taxon>
        <taxon>Gunneridae</taxon>
        <taxon>Pentapetalae</taxon>
        <taxon>asterids</taxon>
        <taxon>lamiids</taxon>
        <taxon>Solanales</taxon>
        <taxon>Solanaceae</taxon>
        <taxon>Solanoideae</taxon>
        <taxon>Solaneae</taxon>
        <taxon>Solanum</taxon>
    </lineage>
</organism>
<reference evidence="3" key="1">
    <citation type="submission" date="2023-08" db="EMBL/GenBank/DDBJ databases">
        <title>A de novo genome assembly of Solanum verrucosum Schlechtendal, a Mexican diploid species geographically isolated from the other diploid A-genome species in potato relatives.</title>
        <authorList>
            <person name="Hosaka K."/>
        </authorList>
    </citation>
    <scope>NUCLEOTIDE SEQUENCE</scope>
    <source>
        <tissue evidence="3">Young leaves</tissue>
    </source>
</reference>
<dbReference type="InterPro" id="IPR056924">
    <property type="entry name" value="SH3_Tf2-1"/>
</dbReference>
<dbReference type="Proteomes" id="UP001234989">
    <property type="component" value="Chromosome 1"/>
</dbReference>
<feature type="compositionally biased region" description="Polar residues" evidence="1">
    <location>
        <begin position="1"/>
        <end position="15"/>
    </location>
</feature>
<evidence type="ECO:0000313" key="4">
    <source>
        <dbReference type="Proteomes" id="UP001234989"/>
    </source>
</evidence>
<proteinExistence type="predicted"/>
<evidence type="ECO:0000313" key="3">
    <source>
        <dbReference type="EMBL" id="WMV09239.1"/>
    </source>
</evidence>
<dbReference type="AlphaFoldDB" id="A0AAF0PQH7"/>
<dbReference type="InterPro" id="IPR021109">
    <property type="entry name" value="Peptidase_aspartic_dom_sf"/>
</dbReference>
<dbReference type="EMBL" id="CP133612">
    <property type="protein sequence ID" value="WMV09239.1"/>
    <property type="molecule type" value="Genomic_DNA"/>
</dbReference>
<accession>A0AAF0PQH7</accession>
<feature type="domain" description="Tf2-1-like SH3-like" evidence="2">
    <location>
        <begin position="171"/>
        <end position="234"/>
    </location>
</feature>
<dbReference type="CDD" id="cd00303">
    <property type="entry name" value="retropepsin_like"/>
    <property type="match status" value="1"/>
</dbReference>
<sequence>MNRQGNGNGSNRAQFSSAAPVDRAAPRVATSGTSGGENRASLSFVTPYIAMRFDILPKQLLEPFTVSTHVGESILAEKVYRDYANSINHKDTMVDLVELDMVDFDVLIGMDWLNACYTSIDCRTRVVKLHFPNEPITEWRSSSTMPKGHFVSYLKARKLVSKRDLEFEVDDWVYLKVSPMKDVMRFVKKGKLSPQYIGPYRILKRTYNVAYELKLSSELAAVQLVFHISMLKKCMGNPSLIIPTENIGIKNNLSYEDIPIQILDCEVCKFRPRRLHQSRSYRGISLLRKLLGRLRRI</sequence>
<dbReference type="PANTHER" id="PTHR46148">
    <property type="entry name" value="CHROMO DOMAIN-CONTAINING PROTEIN"/>
    <property type="match status" value="1"/>
</dbReference>
<protein>
    <recommendedName>
        <fullName evidence="2">Tf2-1-like SH3-like domain-containing protein</fullName>
    </recommendedName>
</protein>
<dbReference type="Gene3D" id="2.40.70.10">
    <property type="entry name" value="Acid Proteases"/>
    <property type="match status" value="1"/>
</dbReference>
<dbReference type="PANTHER" id="PTHR46148:SF56">
    <property type="entry name" value="RETROTRANSPOSON PROTEIN"/>
    <property type="match status" value="1"/>
</dbReference>
<feature type="region of interest" description="Disordered" evidence="1">
    <location>
        <begin position="1"/>
        <end position="36"/>
    </location>
</feature>
<name>A0AAF0PQH7_SOLVR</name>
<feature type="compositionally biased region" description="Low complexity" evidence="1">
    <location>
        <begin position="16"/>
        <end position="29"/>
    </location>
</feature>
<dbReference type="Pfam" id="PF24626">
    <property type="entry name" value="SH3_Tf2-1"/>
    <property type="match status" value="1"/>
</dbReference>
<dbReference type="Pfam" id="PF08284">
    <property type="entry name" value="RVP_2"/>
    <property type="match status" value="1"/>
</dbReference>